<dbReference type="GO" id="GO:0008270">
    <property type="term" value="F:zinc ion binding"/>
    <property type="evidence" value="ECO:0007669"/>
    <property type="project" value="UniProtKB-KW"/>
</dbReference>
<keyword evidence="2" id="KW-0479">Metal-binding</keyword>
<feature type="domain" description="AN1-type" evidence="7">
    <location>
        <begin position="76"/>
        <end position="122"/>
    </location>
</feature>
<dbReference type="SUPFAM" id="SSF118310">
    <property type="entry name" value="AN1-like Zinc finger"/>
    <property type="match status" value="1"/>
</dbReference>
<dbReference type="InterPro" id="IPR002653">
    <property type="entry name" value="Znf_A20"/>
</dbReference>
<dbReference type="PANTHER" id="PTHR10634:SF124">
    <property type="entry name" value="ZINC FINGER A20 AND AN1 DOMAIN-CONTAINING STRESS-ASSOCIATED PROTEIN 8-RELATED"/>
    <property type="match status" value="1"/>
</dbReference>
<protein>
    <submittedName>
        <fullName evidence="8">Putative zinc finger A20 and AN1 domain-containing stress-associated protein 8</fullName>
    </submittedName>
</protein>
<evidence type="ECO:0000256" key="4">
    <source>
        <dbReference type="ARBA" id="ARBA00022833"/>
    </source>
</evidence>
<gene>
    <name evidence="8" type="ORF">Tci_041783</name>
</gene>
<dbReference type="GO" id="GO:0003677">
    <property type="term" value="F:DNA binding"/>
    <property type="evidence" value="ECO:0007669"/>
    <property type="project" value="InterPro"/>
</dbReference>
<evidence type="ECO:0000259" key="7">
    <source>
        <dbReference type="PROSITE" id="PS51039"/>
    </source>
</evidence>
<dbReference type="InterPro" id="IPR035896">
    <property type="entry name" value="AN1-like_Znf"/>
</dbReference>
<dbReference type="Gene3D" id="4.10.1110.10">
    <property type="entry name" value="AN1-like Zinc finger"/>
    <property type="match status" value="1"/>
</dbReference>
<sequence>MPSMKEELDQTTTPQLCKTDCELYVNNKTRGFCSSCYKADVQKNKASSKVPKILGVNNNEDNQEPVENHDQSNEVVKKRNQCHVCNKRVGLVPFSCRCGESFCVLHRMPKKHACKFDFKAVGRVVIEKHNPLCVADKLEFRKKDVGATQFAQSHEAIKIVELESASFYHLQAAYSK</sequence>
<evidence type="ECO:0000259" key="6">
    <source>
        <dbReference type="PROSITE" id="PS51036"/>
    </source>
</evidence>
<proteinExistence type="predicted"/>
<dbReference type="PANTHER" id="PTHR10634">
    <property type="entry name" value="AN1-TYPE ZINC FINGER PROTEIN"/>
    <property type="match status" value="1"/>
</dbReference>
<comment type="function">
    <text evidence="1">May be involved in environmental stress response.</text>
</comment>
<dbReference type="Pfam" id="PF01754">
    <property type="entry name" value="zf-A20"/>
    <property type="match status" value="1"/>
</dbReference>
<keyword evidence="3 5" id="KW-0863">Zinc-finger</keyword>
<evidence type="ECO:0000256" key="1">
    <source>
        <dbReference type="ARBA" id="ARBA00003732"/>
    </source>
</evidence>
<evidence type="ECO:0000313" key="8">
    <source>
        <dbReference type="EMBL" id="GEU69805.1"/>
    </source>
</evidence>
<dbReference type="Pfam" id="PF01428">
    <property type="entry name" value="zf-AN1"/>
    <property type="match status" value="1"/>
</dbReference>
<dbReference type="SMART" id="SM00154">
    <property type="entry name" value="ZnF_AN1"/>
    <property type="match status" value="1"/>
</dbReference>
<dbReference type="Gene3D" id="1.20.5.4770">
    <property type="match status" value="1"/>
</dbReference>
<dbReference type="AlphaFoldDB" id="A0A6L2MC29"/>
<dbReference type="InterPro" id="IPR000058">
    <property type="entry name" value="Znf_AN1"/>
</dbReference>
<keyword evidence="4" id="KW-0862">Zinc</keyword>
<name>A0A6L2MC29_TANCI</name>
<accession>A0A6L2MC29</accession>
<feature type="domain" description="A20-type" evidence="6">
    <location>
        <begin position="11"/>
        <end position="45"/>
    </location>
</feature>
<evidence type="ECO:0000256" key="5">
    <source>
        <dbReference type="PROSITE-ProRule" id="PRU00449"/>
    </source>
</evidence>
<reference evidence="8" key="1">
    <citation type="journal article" date="2019" name="Sci. Rep.">
        <title>Draft genome of Tanacetum cinerariifolium, the natural source of mosquito coil.</title>
        <authorList>
            <person name="Yamashiro T."/>
            <person name="Shiraishi A."/>
            <person name="Satake H."/>
            <person name="Nakayama K."/>
        </authorList>
    </citation>
    <scope>NUCLEOTIDE SEQUENCE</scope>
</reference>
<evidence type="ECO:0000256" key="3">
    <source>
        <dbReference type="ARBA" id="ARBA00022771"/>
    </source>
</evidence>
<dbReference type="PROSITE" id="PS51039">
    <property type="entry name" value="ZF_AN1"/>
    <property type="match status" value="1"/>
</dbReference>
<comment type="caution">
    <text evidence="8">The sequence shown here is derived from an EMBL/GenBank/DDBJ whole genome shotgun (WGS) entry which is preliminary data.</text>
</comment>
<dbReference type="InterPro" id="IPR050652">
    <property type="entry name" value="AN1_A20_ZnFinger"/>
</dbReference>
<evidence type="ECO:0000256" key="2">
    <source>
        <dbReference type="ARBA" id="ARBA00022723"/>
    </source>
</evidence>
<dbReference type="SMART" id="SM00259">
    <property type="entry name" value="ZnF_A20"/>
    <property type="match status" value="1"/>
</dbReference>
<organism evidence="8">
    <name type="scientific">Tanacetum cinerariifolium</name>
    <name type="common">Dalmatian daisy</name>
    <name type="synonym">Chrysanthemum cinerariifolium</name>
    <dbReference type="NCBI Taxonomy" id="118510"/>
    <lineage>
        <taxon>Eukaryota</taxon>
        <taxon>Viridiplantae</taxon>
        <taxon>Streptophyta</taxon>
        <taxon>Embryophyta</taxon>
        <taxon>Tracheophyta</taxon>
        <taxon>Spermatophyta</taxon>
        <taxon>Magnoliopsida</taxon>
        <taxon>eudicotyledons</taxon>
        <taxon>Gunneridae</taxon>
        <taxon>Pentapetalae</taxon>
        <taxon>asterids</taxon>
        <taxon>campanulids</taxon>
        <taxon>Asterales</taxon>
        <taxon>Asteraceae</taxon>
        <taxon>Asteroideae</taxon>
        <taxon>Anthemideae</taxon>
        <taxon>Anthemidinae</taxon>
        <taxon>Tanacetum</taxon>
    </lineage>
</organism>
<dbReference type="EMBL" id="BKCJ010006003">
    <property type="protein sequence ID" value="GEU69805.1"/>
    <property type="molecule type" value="Genomic_DNA"/>
</dbReference>
<dbReference type="PROSITE" id="PS51036">
    <property type="entry name" value="ZF_A20"/>
    <property type="match status" value="1"/>
</dbReference>
<dbReference type="SUPFAM" id="SSF57716">
    <property type="entry name" value="Glucocorticoid receptor-like (DNA-binding domain)"/>
    <property type="match status" value="1"/>
</dbReference>